<proteinExistence type="inferred from homology"/>
<organism evidence="8 9">
    <name type="scientific">Streptococcus suis 6407</name>
    <dbReference type="NCBI Taxonomy" id="1214179"/>
    <lineage>
        <taxon>Bacteria</taxon>
        <taxon>Bacillati</taxon>
        <taxon>Bacillota</taxon>
        <taxon>Bacilli</taxon>
        <taxon>Lactobacillales</taxon>
        <taxon>Streptococcaceae</taxon>
        <taxon>Streptococcus</taxon>
    </lineage>
</organism>
<keyword evidence="4 7" id="KW-0812">Transmembrane</keyword>
<evidence type="ECO:0000256" key="7">
    <source>
        <dbReference type="SAM" id="Phobius"/>
    </source>
</evidence>
<dbReference type="EMBL" id="CP008921">
    <property type="protein sequence ID" value="AIG42996.1"/>
    <property type="molecule type" value="Genomic_DNA"/>
</dbReference>
<dbReference type="NCBIfam" id="NF045973">
    <property type="entry name" value="conju_CD1115"/>
    <property type="match status" value="1"/>
</dbReference>
<protein>
    <submittedName>
        <fullName evidence="8">Conjugal transfer protein TraG</fullName>
    </submittedName>
</protein>
<evidence type="ECO:0000313" key="8">
    <source>
        <dbReference type="EMBL" id="AIG42996.1"/>
    </source>
</evidence>
<sequence length="605" mass="69387">MYSRQKAFVFGLLGLAFGYFCHRLTLLYDSLTNAPPMERIAYLLGEGLNQVFNPLWLFSFTQKSLLAFILGVLTMTLVYLYVSTGQKVYREGEEYGSARFGNSKEKRNFYSKNPFNDTILARDVRLTLLERKKPQFDRNKNLIVIGGSGAGKTFRFVKPNLIQLNCSNIVVDPKDHLAEKTGKLFLENGYQVKVLDLVNMTNSDGFNPFRFVETENDLNRMLTVYFNNTKGNGSRSDPFWDEASMTLVRAIASYLVDFYNPPGSSKEEQEARRKRGRYPAFSEIGKLIKLLSKGDNQDKSVLEVLFEDYAKKYGHENFTMRNWADFQNYKDKTLDSVIAVTTAKFALFNIQSVIDLTQRDTMDLKTWGTQKTMVYLVIPDNDTTFRFLSALFFSTVFSTLTRQADVDFKGHLPIHVRSYLDEFANVGEIPDFAEQTSTVRSRNMSLVPILQNIAQLQGLYKEKEAWKTILGNCDSLLYLGGNDEETFKFMSGLLGKQTIDVRSTSRSFGQTGSSSTSHQKIARDLMTADEVGNMKRDECLVRIAGVPVFRTKKYFPLKHKNWKWLADKESDERWWHYHIDPLTAEEEVDLSGHKIRDLSTETTLH</sequence>
<feature type="transmembrane region" description="Helical" evidence="7">
    <location>
        <begin position="64"/>
        <end position="82"/>
    </location>
</feature>
<dbReference type="HOGENOM" id="CLU_015347_4_1_9"/>
<evidence type="ECO:0000256" key="3">
    <source>
        <dbReference type="ARBA" id="ARBA00022475"/>
    </source>
</evidence>
<dbReference type="InterPro" id="IPR003688">
    <property type="entry name" value="TraG/VirD4"/>
</dbReference>
<reference evidence="8 9" key="1">
    <citation type="journal article" date="2014" name="Genome Announc.">
        <title>Whole-Genome Sequence of Streptococcus suis Serotype 4 Reference Strain 6407.</title>
        <authorList>
            <person name="Wang K."/>
            <person name="Chen J."/>
            <person name="Yao H."/>
            <person name="Lu C."/>
        </authorList>
    </citation>
    <scope>NUCLEOTIDE SEQUENCE [LARGE SCALE GENOMIC DNA]</scope>
    <source>
        <strain evidence="8">6407</strain>
    </source>
</reference>
<accession>A0A075SHV3</accession>
<evidence type="ECO:0000256" key="4">
    <source>
        <dbReference type="ARBA" id="ARBA00022692"/>
    </source>
</evidence>
<dbReference type="InterPro" id="IPR051539">
    <property type="entry name" value="T4SS-coupling_protein"/>
</dbReference>
<dbReference type="SUPFAM" id="SSF52540">
    <property type="entry name" value="P-loop containing nucleoside triphosphate hydrolases"/>
    <property type="match status" value="1"/>
</dbReference>
<dbReference type="PATRIC" id="fig|1214179.4.peg.485"/>
<evidence type="ECO:0000256" key="1">
    <source>
        <dbReference type="ARBA" id="ARBA00004651"/>
    </source>
</evidence>
<evidence type="ECO:0000256" key="6">
    <source>
        <dbReference type="ARBA" id="ARBA00023136"/>
    </source>
</evidence>
<dbReference type="PANTHER" id="PTHR37937">
    <property type="entry name" value="CONJUGATIVE TRANSFER: DNA TRANSPORT"/>
    <property type="match status" value="1"/>
</dbReference>
<dbReference type="InterPro" id="IPR027417">
    <property type="entry name" value="P-loop_NTPase"/>
</dbReference>
<evidence type="ECO:0000256" key="2">
    <source>
        <dbReference type="ARBA" id="ARBA00008806"/>
    </source>
</evidence>
<dbReference type="AlphaFoldDB" id="A0A075SHV3"/>
<gene>
    <name evidence="8" type="ORF">ID09_02625</name>
</gene>
<keyword evidence="3" id="KW-1003">Cell membrane</keyword>
<keyword evidence="6 7" id="KW-0472">Membrane</keyword>
<comment type="subcellular location">
    <subcellularLocation>
        <location evidence="1">Cell membrane</location>
        <topology evidence="1">Multi-pass membrane protein</topology>
    </subcellularLocation>
</comment>
<evidence type="ECO:0000256" key="5">
    <source>
        <dbReference type="ARBA" id="ARBA00022989"/>
    </source>
</evidence>
<comment type="similarity">
    <text evidence="2">Belongs to the VirD4/TraG family.</text>
</comment>
<dbReference type="CDD" id="cd01127">
    <property type="entry name" value="TrwB_TraG_TraD_VirD4"/>
    <property type="match status" value="1"/>
</dbReference>
<dbReference type="Proteomes" id="UP000028185">
    <property type="component" value="Chromosome"/>
</dbReference>
<dbReference type="RefSeq" id="WP_024381326.1">
    <property type="nucleotide sequence ID" value="NZ_ALLE01000021.1"/>
</dbReference>
<evidence type="ECO:0000313" key="9">
    <source>
        <dbReference type="Proteomes" id="UP000028185"/>
    </source>
</evidence>
<dbReference type="Pfam" id="PF02534">
    <property type="entry name" value="T4SS-DNA_transf"/>
    <property type="match status" value="1"/>
</dbReference>
<keyword evidence="5 7" id="KW-1133">Transmembrane helix</keyword>
<dbReference type="Gene3D" id="3.40.50.300">
    <property type="entry name" value="P-loop containing nucleotide triphosphate hydrolases"/>
    <property type="match status" value="1"/>
</dbReference>
<name>A0A075SHV3_STRSU</name>
<dbReference type="GO" id="GO:0005886">
    <property type="term" value="C:plasma membrane"/>
    <property type="evidence" value="ECO:0007669"/>
    <property type="project" value="UniProtKB-SubCell"/>
</dbReference>
<dbReference type="PANTHER" id="PTHR37937:SF1">
    <property type="entry name" value="CONJUGATIVE TRANSFER: DNA TRANSPORT"/>
    <property type="match status" value="1"/>
</dbReference>